<proteinExistence type="predicted"/>
<comment type="caution">
    <text evidence="1">The sequence shown here is derived from an EMBL/GenBank/DDBJ whole genome shotgun (WGS) entry which is preliminary data.</text>
</comment>
<evidence type="ECO:0000313" key="2">
    <source>
        <dbReference type="Proteomes" id="UP000244174"/>
    </source>
</evidence>
<protein>
    <submittedName>
        <fullName evidence="1">Uncharacterized protein</fullName>
    </submittedName>
</protein>
<evidence type="ECO:0000313" key="1">
    <source>
        <dbReference type="EMBL" id="PTX41478.1"/>
    </source>
</evidence>
<accession>A0A2T6ACE4</accession>
<keyword evidence="2" id="KW-1185">Reference proteome</keyword>
<reference evidence="1 2" key="1">
    <citation type="submission" date="2018-04" db="EMBL/GenBank/DDBJ databases">
        <title>Genomic Encyclopedia of Archaeal and Bacterial Type Strains, Phase II (KMG-II): from individual species to whole genera.</title>
        <authorList>
            <person name="Goeker M."/>
        </authorList>
    </citation>
    <scope>NUCLEOTIDE SEQUENCE [LARGE SCALE GENOMIC DNA]</scope>
    <source>
        <strain evidence="1 2">DSM 23082</strain>
    </source>
</reference>
<organism evidence="1 2">
    <name type="scientific">Christiangramia gaetbulicola</name>
    <dbReference type="NCBI Taxonomy" id="703340"/>
    <lineage>
        <taxon>Bacteria</taxon>
        <taxon>Pseudomonadati</taxon>
        <taxon>Bacteroidota</taxon>
        <taxon>Flavobacteriia</taxon>
        <taxon>Flavobacteriales</taxon>
        <taxon>Flavobacteriaceae</taxon>
        <taxon>Christiangramia</taxon>
    </lineage>
</organism>
<dbReference type="EMBL" id="QBKQ01000005">
    <property type="protein sequence ID" value="PTX41478.1"/>
    <property type="molecule type" value="Genomic_DNA"/>
</dbReference>
<name>A0A2T6ACE4_9FLAO</name>
<gene>
    <name evidence="1" type="ORF">C8P64_3278</name>
</gene>
<dbReference type="AlphaFoldDB" id="A0A2T6ACE4"/>
<dbReference type="Proteomes" id="UP000244174">
    <property type="component" value="Unassembled WGS sequence"/>
</dbReference>
<sequence length="454" mass="50577">MAVIGLLFYSCNKDESVPNEPEISQDIAVLSFGPVLNEMVNRAAVRQQIDDLPECSDATPAFAQLSLTYGESDTPIDLVVEILSDENGLFTAYDEELEIPIPSGSTTVSVTLTDFLVLSDNGGIPGDVIWAAPKMDSEYAVFVETPLPLTWDLRAGSKTYVDVPVLCFDDRQVNLYGYLFFDITPKELSTLCFFANYCTESGRHYTANYSLDLYLGTSSLGTPLYLDQTPETGNDGQFYADPVCLTVPAPEDGIDASEPYLYYEITLTDWPDNYGTAGNYIEAGTLSWLQVQELLNPDGTTAEYKHIYLNCEESNDDGEDTYVTVTVDTRNITADNLNETVFFTDNRSSTASNSAVPENHIALVNPNRRIFWSGTTLESDTGETIIITEVYRKEEGGEMILTRTYTEPDLEGFLIGDVRSDYIEGFEFYNLVFTIYGETERTFTIDPKIKMQPN</sequence>